<keyword evidence="2" id="KW-0472">Membrane</keyword>
<dbReference type="PANTHER" id="PTHR33392">
    <property type="entry name" value="POLYISOPRENYL-TEICHOIC ACID--PEPTIDOGLYCAN TEICHOIC ACID TRANSFERASE TAGU"/>
    <property type="match status" value="1"/>
</dbReference>
<keyword evidence="2" id="KW-1133">Transmembrane helix</keyword>
<dbReference type="Proteomes" id="UP000230956">
    <property type="component" value="Unassembled WGS sequence"/>
</dbReference>
<comment type="caution">
    <text evidence="4">The sequence shown here is derived from an EMBL/GenBank/DDBJ whole genome shotgun (WGS) entry which is preliminary data.</text>
</comment>
<evidence type="ECO:0000256" key="2">
    <source>
        <dbReference type="SAM" id="Phobius"/>
    </source>
</evidence>
<evidence type="ECO:0000313" key="4">
    <source>
        <dbReference type="EMBL" id="PIZ40658.1"/>
    </source>
</evidence>
<feature type="domain" description="LytR/CpsA/Psr regulator C-terminal" evidence="3">
    <location>
        <begin position="277"/>
        <end position="342"/>
    </location>
</feature>
<accession>A0A2M7T972</accession>
<dbReference type="Pfam" id="PF13399">
    <property type="entry name" value="LytR_C"/>
    <property type="match status" value="1"/>
</dbReference>
<dbReference type="PANTHER" id="PTHR33392:SF6">
    <property type="entry name" value="POLYISOPRENYL-TEICHOIC ACID--PEPTIDOGLYCAN TEICHOIC ACID TRANSFERASE TAGU"/>
    <property type="match status" value="1"/>
</dbReference>
<proteinExistence type="predicted"/>
<evidence type="ECO:0000313" key="5">
    <source>
        <dbReference type="Proteomes" id="UP000230956"/>
    </source>
</evidence>
<dbReference type="AlphaFoldDB" id="A0A2M7T972"/>
<organism evidence="4 5">
    <name type="scientific">Candidatus Aquicultor secundus</name>
    <dbReference type="NCBI Taxonomy" id="1973895"/>
    <lineage>
        <taxon>Bacteria</taxon>
        <taxon>Bacillati</taxon>
        <taxon>Actinomycetota</taxon>
        <taxon>Candidatus Aquicultoria</taxon>
        <taxon>Candidatus Aquicultorales</taxon>
        <taxon>Candidatus Aquicultoraceae</taxon>
        <taxon>Candidatus Aquicultor</taxon>
    </lineage>
</organism>
<evidence type="ECO:0000259" key="3">
    <source>
        <dbReference type="Pfam" id="PF13399"/>
    </source>
</evidence>
<feature type="non-terminal residue" evidence="4">
    <location>
        <position position="342"/>
    </location>
</feature>
<dbReference type="InterPro" id="IPR050922">
    <property type="entry name" value="LytR/CpsA/Psr_CW_biosynth"/>
</dbReference>
<dbReference type="RefSeq" id="WP_286976078.1">
    <property type="nucleotide sequence ID" value="NZ_PEXG01000136.1"/>
</dbReference>
<sequence>MGDFFKPLEEETERTSRLEALGEAKTERRRRLAIILTSVFLVLAVAVGGFFAFRALAGKRTAGPERTAKHQNTVETKRGEDKQQQGAREDQRQDSTDTAAQIKQVANVLIVGVQEQNGHKQARGILFAKIDLLSGTIQGINIPEKTYLNITGLGLDQIGASFSLGMDSTKKAVEDLLHVPADSYITMHYEDFEYMISENTFQTAFDKAVETNLFEGEKKEYSKQVARIMPAKINIVPLPVKFVSINGEPYYQPNNEEVGRLLTALWGIKVEVKTDNARVIILNGAGLPGAGRVISDKLTPNGFMVIDIKNASSFNYQKTEIVAYKEEYMDKAKQIQQLLGIG</sequence>
<dbReference type="InterPro" id="IPR027381">
    <property type="entry name" value="LytR/CpsA/Psr_C"/>
</dbReference>
<feature type="compositionally biased region" description="Basic and acidic residues" evidence="1">
    <location>
        <begin position="75"/>
        <end position="95"/>
    </location>
</feature>
<dbReference type="EMBL" id="PFNG01000084">
    <property type="protein sequence ID" value="PIZ40658.1"/>
    <property type="molecule type" value="Genomic_DNA"/>
</dbReference>
<protein>
    <recommendedName>
        <fullName evidence="3">LytR/CpsA/Psr regulator C-terminal domain-containing protein</fullName>
    </recommendedName>
</protein>
<dbReference type="Gene3D" id="3.30.70.2390">
    <property type="match status" value="1"/>
</dbReference>
<keyword evidence="2" id="KW-0812">Transmembrane</keyword>
<feature type="region of interest" description="Disordered" evidence="1">
    <location>
        <begin position="61"/>
        <end position="98"/>
    </location>
</feature>
<name>A0A2M7T972_9ACTN</name>
<evidence type="ECO:0000256" key="1">
    <source>
        <dbReference type="SAM" id="MobiDB-lite"/>
    </source>
</evidence>
<feature type="transmembrane region" description="Helical" evidence="2">
    <location>
        <begin position="32"/>
        <end position="53"/>
    </location>
</feature>
<reference evidence="5" key="1">
    <citation type="submission" date="2017-09" db="EMBL/GenBank/DDBJ databases">
        <title>Depth-based differentiation of microbial function through sediment-hosted aquifers and enrichment of novel symbionts in the deep terrestrial subsurface.</title>
        <authorList>
            <person name="Probst A.J."/>
            <person name="Ladd B."/>
            <person name="Jarett J.K."/>
            <person name="Geller-Mcgrath D.E."/>
            <person name="Sieber C.M.K."/>
            <person name="Emerson J.B."/>
            <person name="Anantharaman K."/>
            <person name="Thomas B.C."/>
            <person name="Malmstrom R."/>
            <person name="Stieglmeier M."/>
            <person name="Klingl A."/>
            <person name="Woyke T."/>
            <person name="Ryan C.M."/>
            <person name="Banfield J.F."/>
        </authorList>
    </citation>
    <scope>NUCLEOTIDE SEQUENCE [LARGE SCALE GENOMIC DNA]</scope>
</reference>
<gene>
    <name evidence="4" type="ORF">COY37_03325</name>
</gene>
<dbReference type="Gene3D" id="3.30.420.590">
    <property type="match status" value="1"/>
</dbReference>